<evidence type="ECO:0000256" key="7">
    <source>
        <dbReference type="ARBA" id="ARBA00023204"/>
    </source>
</evidence>
<feature type="domain" description="DNA mismatch repair protein MutS-like N-terminal" evidence="9">
    <location>
        <begin position="2"/>
        <end position="118"/>
    </location>
</feature>
<dbReference type="FunFam" id="3.40.1170.10:FF:000001">
    <property type="entry name" value="DNA mismatch repair protein MutS"/>
    <property type="match status" value="1"/>
</dbReference>
<dbReference type="InterPro" id="IPR007860">
    <property type="entry name" value="DNA_mmatch_repair_MutS_con_dom"/>
</dbReference>
<dbReference type="PANTHER" id="PTHR11361:SF34">
    <property type="entry name" value="DNA MISMATCH REPAIR PROTEIN MSH1, MITOCHONDRIAL"/>
    <property type="match status" value="1"/>
</dbReference>
<proteinExistence type="inferred from homology"/>
<dbReference type="GO" id="GO:0005524">
    <property type="term" value="F:ATP binding"/>
    <property type="evidence" value="ECO:0007669"/>
    <property type="project" value="UniProtKB-KW"/>
</dbReference>
<dbReference type="PANTHER" id="PTHR11361">
    <property type="entry name" value="DNA MISMATCH REPAIR PROTEIN MUTS FAMILY MEMBER"/>
    <property type="match status" value="1"/>
</dbReference>
<evidence type="ECO:0000256" key="2">
    <source>
        <dbReference type="ARBA" id="ARBA00021982"/>
    </source>
</evidence>
<dbReference type="Pfam" id="PF05192">
    <property type="entry name" value="MutS_III"/>
    <property type="match status" value="1"/>
</dbReference>
<dbReference type="InterPro" id="IPR016151">
    <property type="entry name" value="DNA_mismatch_repair_MutS_N"/>
</dbReference>
<dbReference type="Pfam" id="PF05188">
    <property type="entry name" value="MutS_II"/>
    <property type="match status" value="1"/>
</dbReference>
<comment type="function">
    <text evidence="8">This protein is involved in the repair of mismatches in DNA. It is possible that it carries out the mismatch recognition step. This protein has a weak ATPase activity.</text>
</comment>
<evidence type="ECO:0000313" key="12">
    <source>
        <dbReference type="EMBL" id="SPF79343.1"/>
    </source>
</evidence>
<evidence type="ECO:0000256" key="1">
    <source>
        <dbReference type="ARBA" id="ARBA00006271"/>
    </source>
</evidence>
<protein>
    <recommendedName>
        <fullName evidence="2">DNA mismatch repair protein MutS</fullName>
    </recommendedName>
</protein>
<dbReference type="Gene3D" id="3.40.1170.10">
    <property type="entry name" value="DNA repair protein MutS, domain I"/>
    <property type="match status" value="1"/>
</dbReference>
<evidence type="ECO:0000256" key="8">
    <source>
        <dbReference type="ARBA" id="ARBA00024647"/>
    </source>
</evidence>
<keyword evidence="3" id="KW-0547">Nucleotide-binding</keyword>
<dbReference type="EMBL" id="OMOJ01000002">
    <property type="protein sequence ID" value="SPF79343.1"/>
    <property type="molecule type" value="Genomic_DNA"/>
</dbReference>
<accession>A0A2R8ATF5</accession>
<gene>
    <name evidence="12" type="primary">mutS_2</name>
    <name evidence="12" type="ORF">PRI8871_01138</name>
</gene>
<dbReference type="SUPFAM" id="SSF55271">
    <property type="entry name" value="DNA repair protein MutS, domain I"/>
    <property type="match status" value="1"/>
</dbReference>
<comment type="similarity">
    <text evidence="1">Belongs to the DNA mismatch repair MutS family.</text>
</comment>
<dbReference type="Pfam" id="PF01624">
    <property type="entry name" value="MutS_I"/>
    <property type="match status" value="1"/>
</dbReference>
<organism evidence="12 13">
    <name type="scientific">Pseudoprimorskyibacter insulae</name>
    <dbReference type="NCBI Taxonomy" id="1695997"/>
    <lineage>
        <taxon>Bacteria</taxon>
        <taxon>Pseudomonadati</taxon>
        <taxon>Pseudomonadota</taxon>
        <taxon>Alphaproteobacteria</taxon>
        <taxon>Rhodobacterales</taxon>
        <taxon>Paracoccaceae</taxon>
        <taxon>Pseudoprimorskyibacter</taxon>
    </lineage>
</organism>
<evidence type="ECO:0000313" key="13">
    <source>
        <dbReference type="Proteomes" id="UP000244904"/>
    </source>
</evidence>
<evidence type="ECO:0000259" key="11">
    <source>
        <dbReference type="Pfam" id="PF05192"/>
    </source>
</evidence>
<dbReference type="SUPFAM" id="SSF48334">
    <property type="entry name" value="DNA repair protein MutS, domain III"/>
    <property type="match status" value="1"/>
</dbReference>
<evidence type="ECO:0000259" key="9">
    <source>
        <dbReference type="Pfam" id="PF01624"/>
    </source>
</evidence>
<keyword evidence="13" id="KW-1185">Reference proteome</keyword>
<evidence type="ECO:0000259" key="10">
    <source>
        <dbReference type="Pfam" id="PF05188"/>
    </source>
</evidence>
<dbReference type="InterPro" id="IPR007696">
    <property type="entry name" value="DNA_mismatch_repair_MutS_core"/>
</dbReference>
<sequence>MTPMMAQYQEIKAQYPDALLFYRMGDFYEMFFDDAAGAAEALDIALTKRGKHEGEDIPMCGVPVHAAEGYLLTLIRKGFRVAVCEQLESPAEAKKRGSKSVVKRDVVRLVTPGTLTEESLLEARRHNYLVALAQVRDDWAMAWADISTGAFQVMTLPRGRIGAELARLAPSEVLVTDATEEELGHVLSDMRVAATTLGKASFDSTGAEKKLTDLFDVQTLDAFGSFARVEVSAMGALVDYLDITQKGKLPLLQPPRQDSVSRLLQIDAATRRNLELTHSLQGGRQGTLLSVIDRTVTAAGARLLERRLSSPSRDLPVIWGRLDAIDWAMTAPHGLRDALRKVPDLDRALSRLGLDRGGPRDLASVRNALVQAQDLMGLVATDGLPDLLAAAYKALGGHDDLVDLLDTA</sequence>
<dbReference type="GO" id="GO:0005829">
    <property type="term" value="C:cytosol"/>
    <property type="evidence" value="ECO:0007669"/>
    <property type="project" value="TreeGrafter"/>
</dbReference>
<dbReference type="GO" id="GO:0140664">
    <property type="term" value="F:ATP-dependent DNA damage sensor activity"/>
    <property type="evidence" value="ECO:0007669"/>
    <property type="project" value="InterPro"/>
</dbReference>
<keyword evidence="5" id="KW-0067">ATP-binding</keyword>
<dbReference type="Gene3D" id="3.30.420.110">
    <property type="entry name" value="MutS, connector domain"/>
    <property type="match status" value="1"/>
</dbReference>
<dbReference type="AlphaFoldDB" id="A0A2R8ATF5"/>
<feature type="domain" description="DNA mismatch repair protein MutS connector" evidence="10">
    <location>
        <begin position="127"/>
        <end position="253"/>
    </location>
</feature>
<dbReference type="GO" id="GO:0030983">
    <property type="term" value="F:mismatched DNA binding"/>
    <property type="evidence" value="ECO:0007669"/>
    <property type="project" value="InterPro"/>
</dbReference>
<name>A0A2R8ATF5_9RHOB</name>
<keyword evidence="6" id="KW-0238">DNA-binding</keyword>
<evidence type="ECO:0000256" key="3">
    <source>
        <dbReference type="ARBA" id="ARBA00022741"/>
    </source>
</evidence>
<dbReference type="Proteomes" id="UP000244904">
    <property type="component" value="Unassembled WGS sequence"/>
</dbReference>
<dbReference type="GO" id="GO:0006298">
    <property type="term" value="P:mismatch repair"/>
    <property type="evidence" value="ECO:0007669"/>
    <property type="project" value="InterPro"/>
</dbReference>
<dbReference type="InterPro" id="IPR045076">
    <property type="entry name" value="MutS"/>
</dbReference>
<evidence type="ECO:0000256" key="6">
    <source>
        <dbReference type="ARBA" id="ARBA00023125"/>
    </source>
</evidence>
<reference evidence="13" key="1">
    <citation type="submission" date="2018-03" db="EMBL/GenBank/DDBJ databases">
        <authorList>
            <person name="Rodrigo-Torres L."/>
            <person name="Arahal R. D."/>
            <person name="Lucena T."/>
        </authorList>
    </citation>
    <scope>NUCLEOTIDE SEQUENCE [LARGE SCALE GENOMIC DNA]</scope>
    <source>
        <strain evidence="13">CECT 8871</strain>
    </source>
</reference>
<keyword evidence="7" id="KW-0234">DNA repair</keyword>
<evidence type="ECO:0000256" key="5">
    <source>
        <dbReference type="ARBA" id="ARBA00022840"/>
    </source>
</evidence>
<dbReference type="InterPro" id="IPR036187">
    <property type="entry name" value="DNA_mismatch_repair_MutS_sf"/>
</dbReference>
<keyword evidence="4" id="KW-0227">DNA damage</keyword>
<dbReference type="SUPFAM" id="SSF53150">
    <property type="entry name" value="DNA repair protein MutS, domain II"/>
    <property type="match status" value="1"/>
</dbReference>
<dbReference type="InterPro" id="IPR007695">
    <property type="entry name" value="DNA_mismatch_repair_MutS-lik_N"/>
</dbReference>
<dbReference type="InterPro" id="IPR036678">
    <property type="entry name" value="MutS_con_dom_sf"/>
</dbReference>
<feature type="domain" description="DNA mismatch repair protein MutS core" evidence="11">
    <location>
        <begin position="269"/>
        <end position="385"/>
    </location>
</feature>
<evidence type="ECO:0000256" key="4">
    <source>
        <dbReference type="ARBA" id="ARBA00022763"/>
    </source>
</evidence>
<dbReference type="Gene3D" id="1.10.1420.10">
    <property type="match status" value="2"/>
</dbReference>